<feature type="non-terminal residue" evidence="1">
    <location>
        <position position="66"/>
    </location>
</feature>
<comment type="caution">
    <text evidence="1">The sequence shown here is derived from an EMBL/GenBank/DDBJ whole genome shotgun (WGS) entry which is preliminary data.</text>
</comment>
<gene>
    <name evidence="1" type="ORF">VCHENC02_1623</name>
</gene>
<dbReference type="EMBL" id="AJSR01000537">
    <property type="protein sequence ID" value="EKM32855.1"/>
    <property type="molecule type" value="Genomic_DNA"/>
</dbReference>
<reference evidence="1 2" key="1">
    <citation type="submission" date="2012-10" db="EMBL/GenBank/DDBJ databases">
        <title>Genome sequence of Vibrio Cholerae HENC-02.</title>
        <authorList>
            <person name="Eppinger M."/>
            <person name="Hasan N.A."/>
            <person name="Sengamalay N."/>
            <person name="Hine E."/>
            <person name="Su Q."/>
            <person name="Daugherty S.C."/>
            <person name="Young S."/>
            <person name="Sadzewicz L."/>
            <person name="Tallon L."/>
            <person name="Cebula T.A."/>
            <person name="Ravel J."/>
            <person name="Colwell R.R."/>
        </authorList>
    </citation>
    <scope>NUCLEOTIDE SEQUENCE [LARGE SCALE GENOMIC DNA]</scope>
    <source>
        <strain evidence="1 2">HENC-02</strain>
    </source>
</reference>
<name>A0A454D2H2_VIBHA</name>
<evidence type="ECO:0000313" key="2">
    <source>
        <dbReference type="Proteomes" id="UP000008367"/>
    </source>
</evidence>
<protein>
    <submittedName>
        <fullName evidence="1">Uncharacterized protein</fullName>
    </submittedName>
</protein>
<accession>A0A454D2H2</accession>
<organism evidence="1 2">
    <name type="scientific">Vibrio harveyi</name>
    <name type="common">Beneckea harveyi</name>
    <dbReference type="NCBI Taxonomy" id="669"/>
    <lineage>
        <taxon>Bacteria</taxon>
        <taxon>Pseudomonadati</taxon>
        <taxon>Pseudomonadota</taxon>
        <taxon>Gammaproteobacteria</taxon>
        <taxon>Vibrionales</taxon>
        <taxon>Vibrionaceae</taxon>
        <taxon>Vibrio</taxon>
    </lineage>
</organism>
<sequence>MTKQYSSMLKFSPGESILLALLCLYWLFLLLAHLSIYLCLSLTQVIFASVASSPLHFTSKNQGCLT</sequence>
<proteinExistence type="predicted"/>
<dbReference type="Proteomes" id="UP000008367">
    <property type="component" value="Unassembled WGS sequence"/>
</dbReference>
<evidence type="ECO:0000313" key="1">
    <source>
        <dbReference type="EMBL" id="EKM32855.1"/>
    </source>
</evidence>
<dbReference type="AlphaFoldDB" id="A0A454D2H2"/>